<evidence type="ECO:0000313" key="2">
    <source>
        <dbReference type="Proteomes" id="UP000689195"/>
    </source>
</evidence>
<dbReference type="Proteomes" id="UP000689195">
    <property type="component" value="Unassembled WGS sequence"/>
</dbReference>
<reference evidence="1" key="1">
    <citation type="submission" date="2021-01" db="EMBL/GenBank/DDBJ databases">
        <authorList>
            <consortium name="Genoscope - CEA"/>
            <person name="William W."/>
        </authorList>
    </citation>
    <scope>NUCLEOTIDE SEQUENCE</scope>
</reference>
<sequence>MNSCKIAQALVNFSTTKIRLQIIQIKPIFFQLRIHLEKKDEYEHSLSKNHTLIHSISQTGSESSRRDKKKFQRYLFFILQTPYQDINTIQLQLNLKLSKTSTEIVIELFWHRIYGTNIGFELSTIFQIPIIL</sequence>
<proteinExistence type="predicted"/>
<evidence type="ECO:0000313" key="1">
    <source>
        <dbReference type="EMBL" id="CAD8213271.1"/>
    </source>
</evidence>
<protein>
    <submittedName>
        <fullName evidence="1">Uncharacterized protein</fullName>
    </submittedName>
</protein>
<name>A0A8S1YIJ3_9CILI</name>
<organism evidence="1 2">
    <name type="scientific">Paramecium pentaurelia</name>
    <dbReference type="NCBI Taxonomy" id="43138"/>
    <lineage>
        <taxon>Eukaryota</taxon>
        <taxon>Sar</taxon>
        <taxon>Alveolata</taxon>
        <taxon>Ciliophora</taxon>
        <taxon>Intramacronucleata</taxon>
        <taxon>Oligohymenophorea</taxon>
        <taxon>Peniculida</taxon>
        <taxon>Parameciidae</taxon>
        <taxon>Paramecium</taxon>
    </lineage>
</organism>
<dbReference type="EMBL" id="CAJJDO010000176">
    <property type="protein sequence ID" value="CAD8213271.1"/>
    <property type="molecule type" value="Genomic_DNA"/>
</dbReference>
<comment type="caution">
    <text evidence="1">The sequence shown here is derived from an EMBL/GenBank/DDBJ whole genome shotgun (WGS) entry which is preliminary data.</text>
</comment>
<gene>
    <name evidence="1" type="ORF">PPENT_87.1.T1760020</name>
</gene>
<accession>A0A8S1YIJ3</accession>
<dbReference type="AlphaFoldDB" id="A0A8S1YIJ3"/>
<keyword evidence="2" id="KW-1185">Reference proteome</keyword>